<dbReference type="InterPro" id="IPR024983">
    <property type="entry name" value="CHAT_dom"/>
</dbReference>
<evidence type="ECO:0000313" key="4">
    <source>
        <dbReference type="EMBL" id="MBD2194502.1"/>
    </source>
</evidence>
<keyword evidence="2" id="KW-0732">Signal</keyword>
<dbReference type="PANTHER" id="PTHR10098">
    <property type="entry name" value="RAPSYN-RELATED"/>
    <property type="match status" value="1"/>
</dbReference>
<name>A0ABR8A3G7_9CYAN</name>
<sequence>MRFHKIALSFLALVIATASTPINFNLSGTPGELRVLAQTPQARKAEADRLFKQGIQQFDTSQFEAALQSWQQALIIYREIKDRKGESWILGSFGLAYYAMGDYPKAIDYYQQSLAISREIKDRLSEGTALGNLGLAYYALGDYNKTIEYHQQHLAIARETKHRLGEGNALGNLGIAYLNLGDYPKAIEYFQQKLAITHEIKDRRGEGGALGNLGLAYFELGDYPKAIEYHQQSLAILREIKDRLDEGIALGNLGLAYYALADYPKAIEYLQQSLAIAKEIKDRLGEGTALGNLGLAYHALADYPKAIEYHQQRLAIAKEIKDRLGEGISLNNLGLAFYKQGNLPIAEKTLYEGINVLESLRDKKLADTNKVLFFDTQSRTYRILQQVLIAQNKTDAALEIAERGRARAFVELLASRVSTNNKQGDKSPLAPTIAQIKQIAKQQNATLVQYSIIYDDFKVAGKQQAKESDLYIWVIKPNGEVTFRKADLKPLWQKDNTTLEELVFNTRDSLGVVDDDRSIFESQFNNPNNEKAQRENLQKLHQLLIKPIADLLPTNPNQPVTFVPQSSLFLVPFPALMDEQGKPIIEKHTILTAPAIQVLDFTHQLGAGRQTNYNNALIVGNPTMPFVSTKPGKPATKLKPLPGAELEAKTIAQMLKTQPILGKEATKANILQRLSLFDVIHLATHGWADDNRGLGSWIAFAPSGKDDGLLKAEEILDLKLKAQLVVLSACETGKGKLSGDGVIGLSRSLISAGVPSVLVSLWQVPDAATQYLMVEFYKSLQTQPDKALALRQAMLKTKEKFPNPVNWAAFTLIGER</sequence>
<dbReference type="EMBL" id="JACJQH010000004">
    <property type="protein sequence ID" value="MBD2194502.1"/>
    <property type="molecule type" value="Genomic_DNA"/>
</dbReference>
<dbReference type="Pfam" id="PF12770">
    <property type="entry name" value="CHAT"/>
    <property type="match status" value="1"/>
</dbReference>
<feature type="chain" id="PRO_5045243126" evidence="2">
    <location>
        <begin position="19"/>
        <end position="816"/>
    </location>
</feature>
<dbReference type="InterPro" id="IPR019734">
    <property type="entry name" value="TPR_rpt"/>
</dbReference>
<dbReference type="PANTHER" id="PTHR10098:SF108">
    <property type="entry name" value="TETRATRICOPEPTIDE REPEAT PROTEIN 28"/>
    <property type="match status" value="1"/>
</dbReference>
<feature type="repeat" description="TPR" evidence="1">
    <location>
        <begin position="207"/>
        <end position="240"/>
    </location>
</feature>
<evidence type="ECO:0000259" key="3">
    <source>
        <dbReference type="Pfam" id="PF12770"/>
    </source>
</evidence>
<evidence type="ECO:0000256" key="2">
    <source>
        <dbReference type="SAM" id="SignalP"/>
    </source>
</evidence>
<dbReference type="PROSITE" id="PS50005">
    <property type="entry name" value="TPR"/>
    <property type="match status" value="5"/>
</dbReference>
<dbReference type="InterPro" id="IPR011990">
    <property type="entry name" value="TPR-like_helical_dom_sf"/>
</dbReference>
<reference evidence="4 5" key="1">
    <citation type="journal article" date="2020" name="ISME J.">
        <title>Comparative genomics reveals insights into cyanobacterial evolution and habitat adaptation.</title>
        <authorList>
            <person name="Chen M.Y."/>
            <person name="Teng W.K."/>
            <person name="Zhao L."/>
            <person name="Hu C.X."/>
            <person name="Zhou Y.K."/>
            <person name="Han B.P."/>
            <person name="Song L.R."/>
            <person name="Shu W.S."/>
        </authorList>
    </citation>
    <scope>NUCLEOTIDE SEQUENCE [LARGE SCALE GENOMIC DNA]</scope>
    <source>
        <strain evidence="4 5">FACHB-288</strain>
    </source>
</reference>
<accession>A0ABR8A3G7</accession>
<feature type="repeat" description="TPR" evidence="1">
    <location>
        <begin position="247"/>
        <end position="280"/>
    </location>
</feature>
<dbReference type="SMART" id="SM00028">
    <property type="entry name" value="TPR"/>
    <property type="match status" value="8"/>
</dbReference>
<comment type="caution">
    <text evidence="4">The sequence shown here is derived from an EMBL/GenBank/DDBJ whole genome shotgun (WGS) entry which is preliminary data.</text>
</comment>
<gene>
    <name evidence="4" type="ORF">H6G24_03200</name>
</gene>
<protein>
    <submittedName>
        <fullName evidence="4">CHAT domain-containing protein</fullName>
    </submittedName>
</protein>
<proteinExistence type="predicted"/>
<feature type="repeat" description="TPR" evidence="1">
    <location>
        <begin position="167"/>
        <end position="200"/>
    </location>
</feature>
<dbReference type="Gene3D" id="1.25.40.10">
    <property type="entry name" value="Tetratricopeptide repeat domain"/>
    <property type="match status" value="2"/>
</dbReference>
<feature type="repeat" description="TPR" evidence="1">
    <location>
        <begin position="127"/>
        <end position="160"/>
    </location>
</feature>
<feature type="repeat" description="TPR" evidence="1">
    <location>
        <begin position="87"/>
        <end position="120"/>
    </location>
</feature>
<dbReference type="Pfam" id="PF13424">
    <property type="entry name" value="TPR_12"/>
    <property type="match status" value="4"/>
</dbReference>
<dbReference type="Proteomes" id="UP000658514">
    <property type="component" value="Unassembled WGS sequence"/>
</dbReference>
<keyword evidence="5" id="KW-1185">Reference proteome</keyword>
<evidence type="ECO:0000256" key="1">
    <source>
        <dbReference type="PROSITE-ProRule" id="PRU00339"/>
    </source>
</evidence>
<feature type="domain" description="CHAT" evidence="3">
    <location>
        <begin position="535"/>
        <end position="815"/>
    </location>
</feature>
<dbReference type="SUPFAM" id="SSF48452">
    <property type="entry name" value="TPR-like"/>
    <property type="match status" value="2"/>
</dbReference>
<evidence type="ECO:0000313" key="5">
    <source>
        <dbReference type="Proteomes" id="UP000658514"/>
    </source>
</evidence>
<keyword evidence="1" id="KW-0802">TPR repeat</keyword>
<dbReference type="PROSITE" id="PS50293">
    <property type="entry name" value="TPR_REGION"/>
    <property type="match status" value="1"/>
</dbReference>
<organism evidence="4 5">
    <name type="scientific">Calothrix parietina FACHB-288</name>
    <dbReference type="NCBI Taxonomy" id="2692896"/>
    <lineage>
        <taxon>Bacteria</taxon>
        <taxon>Bacillati</taxon>
        <taxon>Cyanobacteriota</taxon>
        <taxon>Cyanophyceae</taxon>
        <taxon>Nostocales</taxon>
        <taxon>Calotrichaceae</taxon>
        <taxon>Calothrix</taxon>
    </lineage>
</organism>
<feature type="signal peptide" evidence="2">
    <location>
        <begin position="1"/>
        <end position="18"/>
    </location>
</feature>
<dbReference type="RefSeq" id="WP_190538731.1">
    <property type="nucleotide sequence ID" value="NZ_CAWPNO010000073.1"/>
</dbReference>